<dbReference type="PRINTS" id="PR00463">
    <property type="entry name" value="EP450I"/>
</dbReference>
<dbReference type="Proteomes" id="UP000290288">
    <property type="component" value="Unassembled WGS sequence"/>
</dbReference>
<evidence type="ECO:0000256" key="6">
    <source>
        <dbReference type="ARBA" id="ARBA00023002"/>
    </source>
</evidence>
<feature type="compositionally biased region" description="Polar residues" evidence="9">
    <location>
        <begin position="23"/>
        <end position="34"/>
    </location>
</feature>
<gene>
    <name evidence="10" type="ORF">EST38_g6404</name>
</gene>
<keyword evidence="8" id="KW-0503">Monooxygenase</keyword>
<keyword evidence="4" id="KW-0349">Heme</keyword>
<dbReference type="CDD" id="cd11065">
    <property type="entry name" value="CYP64-like"/>
    <property type="match status" value="1"/>
</dbReference>
<evidence type="ECO:0000256" key="7">
    <source>
        <dbReference type="ARBA" id="ARBA00023004"/>
    </source>
</evidence>
<accession>A0A4Q2DHQ1</accession>
<proteinExistence type="inferred from homology"/>
<dbReference type="AlphaFoldDB" id="A0A4Q2DHQ1"/>
<keyword evidence="11" id="KW-1185">Reference proteome</keyword>
<organism evidence="10 11">
    <name type="scientific">Candolleomyces aberdarensis</name>
    <dbReference type="NCBI Taxonomy" id="2316362"/>
    <lineage>
        <taxon>Eukaryota</taxon>
        <taxon>Fungi</taxon>
        <taxon>Dikarya</taxon>
        <taxon>Basidiomycota</taxon>
        <taxon>Agaricomycotina</taxon>
        <taxon>Agaricomycetes</taxon>
        <taxon>Agaricomycetidae</taxon>
        <taxon>Agaricales</taxon>
        <taxon>Agaricineae</taxon>
        <taxon>Psathyrellaceae</taxon>
        <taxon>Candolleomyces</taxon>
    </lineage>
</organism>
<evidence type="ECO:0000256" key="1">
    <source>
        <dbReference type="ARBA" id="ARBA00001971"/>
    </source>
</evidence>
<comment type="cofactor">
    <cofactor evidence="1">
        <name>heme</name>
        <dbReference type="ChEBI" id="CHEBI:30413"/>
    </cofactor>
</comment>
<dbReference type="InterPro" id="IPR050364">
    <property type="entry name" value="Cytochrome_P450_fung"/>
</dbReference>
<comment type="pathway">
    <text evidence="2">Secondary metabolite biosynthesis.</text>
</comment>
<dbReference type="Gene3D" id="1.10.630.10">
    <property type="entry name" value="Cytochrome P450"/>
    <property type="match status" value="1"/>
</dbReference>
<keyword evidence="5" id="KW-0479">Metal-binding</keyword>
<comment type="similarity">
    <text evidence="3">Belongs to the cytochrome P450 family.</text>
</comment>
<dbReference type="STRING" id="2316362.A0A4Q2DHQ1"/>
<dbReference type="InterPro" id="IPR001128">
    <property type="entry name" value="Cyt_P450"/>
</dbReference>
<dbReference type="OrthoDB" id="2789670at2759"/>
<dbReference type="SUPFAM" id="SSF48264">
    <property type="entry name" value="Cytochrome P450"/>
    <property type="match status" value="1"/>
</dbReference>
<reference evidence="10 11" key="1">
    <citation type="submission" date="2019-01" db="EMBL/GenBank/DDBJ databases">
        <title>Draft genome sequence of Psathyrella aberdarensis IHI B618.</title>
        <authorList>
            <person name="Buettner E."/>
            <person name="Kellner H."/>
        </authorList>
    </citation>
    <scope>NUCLEOTIDE SEQUENCE [LARGE SCALE GENOMIC DNA]</scope>
    <source>
        <strain evidence="10 11">IHI B618</strain>
    </source>
</reference>
<evidence type="ECO:0000256" key="9">
    <source>
        <dbReference type="SAM" id="MobiDB-lite"/>
    </source>
</evidence>
<evidence type="ECO:0000256" key="4">
    <source>
        <dbReference type="ARBA" id="ARBA00022617"/>
    </source>
</evidence>
<evidence type="ECO:0000256" key="2">
    <source>
        <dbReference type="ARBA" id="ARBA00005179"/>
    </source>
</evidence>
<dbReference type="EMBL" id="SDEE01000201">
    <property type="protein sequence ID" value="RXW19450.1"/>
    <property type="molecule type" value="Genomic_DNA"/>
</dbReference>
<evidence type="ECO:0000256" key="3">
    <source>
        <dbReference type="ARBA" id="ARBA00010617"/>
    </source>
</evidence>
<evidence type="ECO:0000256" key="5">
    <source>
        <dbReference type="ARBA" id="ARBA00022723"/>
    </source>
</evidence>
<feature type="compositionally biased region" description="Basic and acidic residues" evidence="9">
    <location>
        <begin position="710"/>
        <end position="721"/>
    </location>
</feature>
<feature type="region of interest" description="Disordered" evidence="9">
    <location>
        <begin position="700"/>
        <end position="740"/>
    </location>
</feature>
<dbReference type="PANTHER" id="PTHR46300">
    <property type="entry name" value="P450, PUTATIVE (EUROFUNG)-RELATED-RELATED"/>
    <property type="match status" value="1"/>
</dbReference>
<dbReference type="GO" id="GO:0016705">
    <property type="term" value="F:oxidoreductase activity, acting on paired donors, with incorporation or reduction of molecular oxygen"/>
    <property type="evidence" value="ECO:0007669"/>
    <property type="project" value="InterPro"/>
</dbReference>
<dbReference type="GO" id="GO:0004497">
    <property type="term" value="F:monooxygenase activity"/>
    <property type="evidence" value="ECO:0007669"/>
    <property type="project" value="UniProtKB-KW"/>
</dbReference>
<comment type="caution">
    <text evidence="10">The sequence shown here is derived from an EMBL/GenBank/DDBJ whole genome shotgun (WGS) entry which is preliminary data.</text>
</comment>
<sequence>MHSGSYKLDENGTSSSRSHDKVQQVSKVDGQQSSWRDEWRDEQERRFADFHQWSEEQNAQVREEADLRKKESGKILERWRLLEERTREELRLSEEKKLLNRIEVVKLQTELMEAKCEKLELGAELVKQKRVQEEQDQLLKGQKRMIDGLTSIVVEAKPEELVTPNHLRILVEESRNEVLKVMEAQSWEDLQGTQSPNKLVAKLREDDRLRSRKHPLSVQAIEYLWDMIYLNAPGVEILVLGSQRRAVDLLDRRSANYSDRPVFPITDLSGFGWAFGVMPYGAMWRQHSRTFRKYFSHSVVQQYHPIMYEETKAFLRKVNLHPNHIFEDLQFLFGATLMRVAYGFDDNRRNEALIGNGVKLVTGFTDAAIPGRFLVNSLPALRHIPSWFPGAGFKEVFRELSDISSKTLYPPFEEARSNFVRNSTVLYPSQTSRRHWHIQAKGVSGKHPSVAADLIDSLPEKSDEKYAMLETVARNVCAVGYVAGADTTSSWATALLYVLASYSEVQTKAQTEIDTVVGSDRLPLVTDREGLPYVHAIVKEVGRWYTVVPLGMAHSNTEDDEYDGYFIPKGTIIFQNNWAMMHDPDVFDKPFEFVPERYIKDGKIDPSVPDADRAAFGHGRRNDALFVMAASFLATHTIAAPKDEQGKIAPMNLEGRNLAICKPLPFKCEITPTAMSESTISFQSLDANLARSCNLSDCALDAGSMSEPPSLHEDPSEKEQPEPTSASETHADTLDQISADSSQKVLYGRLENLEQITGEAERKGSWADGQKRRLSEFLQWSREEDRRRDEEGKLRTEENGKISERWRLLEEHTKEEHRLRQENRRLHEIEVLKLDEELSAAKLENAYLLRQLAEQKRLQEPQKRLYEEKKAMVDGLTNIVARVCGTAEQAVDTKASTYSR</sequence>
<dbReference type="Pfam" id="PF00067">
    <property type="entry name" value="p450"/>
    <property type="match status" value="1"/>
</dbReference>
<evidence type="ECO:0000313" key="10">
    <source>
        <dbReference type="EMBL" id="RXW19450.1"/>
    </source>
</evidence>
<evidence type="ECO:0000313" key="11">
    <source>
        <dbReference type="Proteomes" id="UP000290288"/>
    </source>
</evidence>
<name>A0A4Q2DHQ1_9AGAR</name>
<dbReference type="GO" id="GO:0005506">
    <property type="term" value="F:iron ion binding"/>
    <property type="evidence" value="ECO:0007669"/>
    <property type="project" value="InterPro"/>
</dbReference>
<dbReference type="GO" id="GO:0020037">
    <property type="term" value="F:heme binding"/>
    <property type="evidence" value="ECO:0007669"/>
    <property type="project" value="InterPro"/>
</dbReference>
<keyword evidence="7" id="KW-0408">Iron</keyword>
<evidence type="ECO:0000256" key="8">
    <source>
        <dbReference type="ARBA" id="ARBA00023033"/>
    </source>
</evidence>
<protein>
    <recommendedName>
        <fullName evidence="12">Cytochrome P450</fullName>
    </recommendedName>
</protein>
<dbReference type="PANTHER" id="PTHR46300:SF7">
    <property type="entry name" value="P450, PUTATIVE (EUROFUNG)-RELATED"/>
    <property type="match status" value="1"/>
</dbReference>
<keyword evidence="6" id="KW-0560">Oxidoreductase</keyword>
<dbReference type="InterPro" id="IPR002401">
    <property type="entry name" value="Cyt_P450_E_grp-I"/>
</dbReference>
<dbReference type="InterPro" id="IPR036396">
    <property type="entry name" value="Cyt_P450_sf"/>
</dbReference>
<feature type="region of interest" description="Disordered" evidence="9">
    <location>
        <begin position="1"/>
        <end position="40"/>
    </location>
</feature>
<evidence type="ECO:0008006" key="12">
    <source>
        <dbReference type="Google" id="ProtNLM"/>
    </source>
</evidence>